<evidence type="ECO:0000313" key="3">
    <source>
        <dbReference type="Proteomes" id="UP000501534"/>
    </source>
</evidence>
<dbReference type="InterPro" id="IPR023210">
    <property type="entry name" value="NADP_OxRdtase_dom"/>
</dbReference>
<dbReference type="InterPro" id="IPR036812">
    <property type="entry name" value="NAD(P)_OxRdtase_dom_sf"/>
</dbReference>
<accession>A0A6M4GWP8</accession>
<evidence type="ECO:0000313" key="2">
    <source>
        <dbReference type="EMBL" id="QJR11721.1"/>
    </source>
</evidence>
<sequence length="334" mass="35732">MRYVPFGGTGIVVSALGFGCGPMGSRFGVRESRRALDAAFDDGITTFDTARSYGYGDAEGILGRFLEGKRDRVIVSTKFGIRASPSTPVKRFAKAVARQVFKVIPGARKLATPAVRSQMGAQFSSHGFSVAEMTSSVERSLAELRTDYIDVLFLHSCAPNVALDDELFAALDELVRKGKVRCIGVASSAAAIAEMLRVRPQQVRALQFLQNLSAQADARTIAALPGAAGSGRMAHQPFGGPEGVARLREALEPMRIDSRLSTPLREKLASADPRLLADLALNSVVRNTGVDVAVCAMYTVDHIRTNAGVVRESRFSDAEIGEVQAYFAGAMSDS</sequence>
<protein>
    <recommendedName>
        <fullName evidence="1">NADP-dependent oxidoreductase domain-containing protein</fullName>
    </recommendedName>
</protein>
<gene>
    <name evidence="2" type="ORF">DSM104443_02803</name>
</gene>
<dbReference type="SUPFAM" id="SSF51430">
    <property type="entry name" value="NAD(P)-linked oxidoreductase"/>
    <property type="match status" value="1"/>
</dbReference>
<reference evidence="2 3" key="1">
    <citation type="submission" date="2020-04" db="EMBL/GenBank/DDBJ databases">
        <title>Usitatibacter rugosus gen. nov., sp. nov. and Usitatibacter palustris sp. nov., novel members of Usitatibacteraceae fam. nov. within the order Nitrosomonadales isolated from soil.</title>
        <authorList>
            <person name="Huber K.J."/>
            <person name="Neumann-Schaal M."/>
            <person name="Geppert A."/>
            <person name="Luckner M."/>
            <person name="Wanner G."/>
            <person name="Overmann J."/>
        </authorList>
    </citation>
    <scope>NUCLEOTIDE SEQUENCE [LARGE SCALE GENOMIC DNA]</scope>
    <source>
        <strain evidence="2 3">0125_3</strain>
    </source>
</reference>
<dbReference type="KEGG" id="uru:DSM104443_02803"/>
<name>A0A6M4GWP8_9PROT</name>
<dbReference type="Gene3D" id="3.20.20.100">
    <property type="entry name" value="NADP-dependent oxidoreductase domain"/>
    <property type="match status" value="1"/>
</dbReference>
<organism evidence="2 3">
    <name type="scientific">Usitatibacter rugosus</name>
    <dbReference type="NCBI Taxonomy" id="2732067"/>
    <lineage>
        <taxon>Bacteria</taxon>
        <taxon>Pseudomonadati</taxon>
        <taxon>Pseudomonadota</taxon>
        <taxon>Betaproteobacteria</taxon>
        <taxon>Nitrosomonadales</taxon>
        <taxon>Usitatibacteraceae</taxon>
        <taxon>Usitatibacter</taxon>
    </lineage>
</organism>
<dbReference type="RefSeq" id="WP_171093295.1">
    <property type="nucleotide sequence ID" value="NZ_CP053069.1"/>
</dbReference>
<dbReference type="InterPro" id="IPR053135">
    <property type="entry name" value="AKR2_Oxidoreductase"/>
</dbReference>
<dbReference type="PROSITE" id="PS51257">
    <property type="entry name" value="PROKAR_LIPOPROTEIN"/>
    <property type="match status" value="1"/>
</dbReference>
<dbReference type="AlphaFoldDB" id="A0A6M4GWP8"/>
<keyword evidence="3" id="KW-1185">Reference proteome</keyword>
<dbReference type="Pfam" id="PF00248">
    <property type="entry name" value="Aldo_ket_red"/>
    <property type="match status" value="1"/>
</dbReference>
<dbReference type="PANTHER" id="PTHR43312">
    <property type="entry name" value="D-THREO-ALDOSE 1-DEHYDROGENASE"/>
    <property type="match status" value="1"/>
</dbReference>
<dbReference type="Proteomes" id="UP000501534">
    <property type="component" value="Chromosome"/>
</dbReference>
<evidence type="ECO:0000259" key="1">
    <source>
        <dbReference type="Pfam" id="PF00248"/>
    </source>
</evidence>
<dbReference type="EMBL" id="CP053069">
    <property type="protein sequence ID" value="QJR11721.1"/>
    <property type="molecule type" value="Genomic_DNA"/>
</dbReference>
<proteinExistence type="predicted"/>
<dbReference type="PANTHER" id="PTHR43312:SF1">
    <property type="entry name" value="NADP-DEPENDENT OXIDOREDUCTASE DOMAIN-CONTAINING PROTEIN"/>
    <property type="match status" value="1"/>
</dbReference>
<feature type="domain" description="NADP-dependent oxidoreductase" evidence="1">
    <location>
        <begin position="16"/>
        <end position="325"/>
    </location>
</feature>